<sequence>MEKIRSAARGKKVQQVDALDDASLEESASEEAKAIGQRMREARQALGLSQVDLAAKLGASKPGLQQNEAGKNMPGGRLLYGFSMLGVSSDWLLCGQGEMFLEGHGAGTSHPPSPVDSELLAVVLERLEAKIAAAGVRVSAKKKAELAVLLYDYITETGNKEGPSIDRILRLVA</sequence>
<dbReference type="Pfam" id="PF01381">
    <property type="entry name" value="HTH_3"/>
    <property type="match status" value="1"/>
</dbReference>
<dbReference type="RefSeq" id="WP_006162126.1">
    <property type="nucleotide sequence ID" value="NZ_AHJE01000093.1"/>
</dbReference>
<evidence type="ECO:0000256" key="1">
    <source>
        <dbReference type="SAM" id="MobiDB-lite"/>
    </source>
</evidence>
<name>H1SDK4_9BURK</name>
<organism evidence="3 4">
    <name type="scientific">Cupriavidus basilensis OR16</name>
    <dbReference type="NCBI Taxonomy" id="1127483"/>
    <lineage>
        <taxon>Bacteria</taxon>
        <taxon>Pseudomonadati</taxon>
        <taxon>Pseudomonadota</taxon>
        <taxon>Betaproteobacteria</taxon>
        <taxon>Burkholderiales</taxon>
        <taxon>Burkholderiaceae</taxon>
        <taxon>Cupriavidus</taxon>
    </lineage>
</organism>
<dbReference type="InterPro" id="IPR001387">
    <property type="entry name" value="Cro/C1-type_HTH"/>
</dbReference>
<dbReference type="SUPFAM" id="SSF47413">
    <property type="entry name" value="lambda repressor-like DNA-binding domains"/>
    <property type="match status" value="1"/>
</dbReference>
<evidence type="ECO:0000313" key="3">
    <source>
        <dbReference type="EMBL" id="EHP39389.1"/>
    </source>
</evidence>
<dbReference type="PATRIC" id="fig|1127483.3.peg.6297"/>
<dbReference type="AlphaFoldDB" id="H1SDK4"/>
<dbReference type="InterPro" id="IPR010982">
    <property type="entry name" value="Lambda_DNA-bd_dom_sf"/>
</dbReference>
<evidence type="ECO:0000313" key="4">
    <source>
        <dbReference type="Proteomes" id="UP000005808"/>
    </source>
</evidence>
<feature type="domain" description="HTH cro/C1-type" evidence="2">
    <location>
        <begin position="39"/>
        <end position="92"/>
    </location>
</feature>
<comment type="caution">
    <text evidence="3">The sequence shown here is derived from an EMBL/GenBank/DDBJ whole genome shotgun (WGS) entry which is preliminary data.</text>
</comment>
<feature type="region of interest" description="Disordered" evidence="1">
    <location>
        <begin position="1"/>
        <end position="32"/>
    </location>
</feature>
<accession>H1SDK4</accession>
<proteinExistence type="predicted"/>
<dbReference type="Gene3D" id="1.10.260.40">
    <property type="entry name" value="lambda repressor-like DNA-binding domains"/>
    <property type="match status" value="1"/>
</dbReference>
<dbReference type="CDD" id="cd00093">
    <property type="entry name" value="HTH_XRE"/>
    <property type="match status" value="1"/>
</dbReference>
<dbReference type="EMBL" id="AHJE01000093">
    <property type="protein sequence ID" value="EHP39389.1"/>
    <property type="molecule type" value="Genomic_DNA"/>
</dbReference>
<dbReference type="OrthoDB" id="1097442at2"/>
<feature type="compositionally biased region" description="Acidic residues" evidence="1">
    <location>
        <begin position="18"/>
        <end position="29"/>
    </location>
</feature>
<gene>
    <name evidence="3" type="ORF">OR16_31549</name>
</gene>
<evidence type="ECO:0000259" key="2">
    <source>
        <dbReference type="PROSITE" id="PS50943"/>
    </source>
</evidence>
<dbReference type="Proteomes" id="UP000005808">
    <property type="component" value="Unassembled WGS sequence"/>
</dbReference>
<dbReference type="SMART" id="SM00530">
    <property type="entry name" value="HTH_XRE"/>
    <property type="match status" value="1"/>
</dbReference>
<dbReference type="GO" id="GO:0003677">
    <property type="term" value="F:DNA binding"/>
    <property type="evidence" value="ECO:0007669"/>
    <property type="project" value="InterPro"/>
</dbReference>
<dbReference type="PROSITE" id="PS50943">
    <property type="entry name" value="HTH_CROC1"/>
    <property type="match status" value="1"/>
</dbReference>
<protein>
    <submittedName>
        <fullName evidence="3">XRE family transcriptional regulator</fullName>
    </submittedName>
</protein>
<feature type="compositionally biased region" description="Basic residues" evidence="1">
    <location>
        <begin position="1"/>
        <end position="12"/>
    </location>
</feature>
<reference evidence="3 4" key="1">
    <citation type="journal article" date="2012" name="J. Bacteriol.">
        <title>De Novo Genome Project of Cupriavidus basilensis OR16.</title>
        <authorList>
            <person name="Cserhati M."/>
            <person name="Kriszt B."/>
            <person name="Szoboszlay S."/>
            <person name="Toth A."/>
            <person name="Szabo I."/>
            <person name="Tancsics A."/>
            <person name="Nagy I."/>
            <person name="Horvath B."/>
            <person name="Nagy I."/>
            <person name="Kukolya J."/>
        </authorList>
    </citation>
    <scope>NUCLEOTIDE SEQUENCE [LARGE SCALE GENOMIC DNA]</scope>
    <source>
        <strain evidence="3 4">OR16</strain>
    </source>
</reference>